<name>G9P0Z7_HYPAI</name>
<dbReference type="Proteomes" id="UP000005426">
    <property type="component" value="Unassembled WGS sequence"/>
</dbReference>
<evidence type="ECO:0000313" key="2">
    <source>
        <dbReference type="EMBL" id="EHK43244.1"/>
    </source>
</evidence>
<dbReference type="OrthoDB" id="10432023at2759"/>
<gene>
    <name evidence="2" type="ORF">TRIATDRAFT_85935</name>
</gene>
<protein>
    <submittedName>
        <fullName evidence="2">Uncharacterized protein</fullName>
    </submittedName>
</protein>
<evidence type="ECO:0000256" key="1">
    <source>
        <dbReference type="SAM" id="MobiDB-lite"/>
    </source>
</evidence>
<proteinExistence type="predicted"/>
<dbReference type="EMBL" id="ABDG02000026">
    <property type="protein sequence ID" value="EHK43244.1"/>
    <property type="molecule type" value="Genomic_DNA"/>
</dbReference>
<reference evidence="2 3" key="1">
    <citation type="journal article" date="2011" name="Genome Biol.">
        <title>Comparative genome sequence analysis underscores mycoparasitism as the ancestral life style of Trichoderma.</title>
        <authorList>
            <person name="Kubicek C.P."/>
            <person name="Herrera-Estrella A."/>
            <person name="Seidl-Seiboth V."/>
            <person name="Martinez D.A."/>
            <person name="Druzhinina I.S."/>
            <person name="Thon M."/>
            <person name="Zeilinger S."/>
            <person name="Casas-Flores S."/>
            <person name="Horwitz B.A."/>
            <person name="Mukherjee P.K."/>
            <person name="Mukherjee M."/>
            <person name="Kredics L."/>
            <person name="Alcaraz L.D."/>
            <person name="Aerts A."/>
            <person name="Antal Z."/>
            <person name="Atanasova L."/>
            <person name="Cervantes-Badillo M.G."/>
            <person name="Challacombe J."/>
            <person name="Chertkov O."/>
            <person name="McCluskey K."/>
            <person name="Coulpier F."/>
            <person name="Deshpande N."/>
            <person name="von Doehren H."/>
            <person name="Ebbole D.J."/>
            <person name="Esquivel-Naranjo E.U."/>
            <person name="Fekete E."/>
            <person name="Flipphi M."/>
            <person name="Glaser F."/>
            <person name="Gomez-Rodriguez E.Y."/>
            <person name="Gruber S."/>
            <person name="Han C."/>
            <person name="Henrissat B."/>
            <person name="Hermosa R."/>
            <person name="Hernandez-Onate M."/>
            <person name="Karaffa L."/>
            <person name="Kosti I."/>
            <person name="Le Crom S."/>
            <person name="Lindquist E."/>
            <person name="Lucas S."/>
            <person name="Luebeck M."/>
            <person name="Luebeck P.S."/>
            <person name="Margeot A."/>
            <person name="Metz B."/>
            <person name="Misra M."/>
            <person name="Nevalainen H."/>
            <person name="Omann M."/>
            <person name="Packer N."/>
            <person name="Perrone G."/>
            <person name="Uresti-Rivera E.E."/>
            <person name="Salamov A."/>
            <person name="Schmoll M."/>
            <person name="Seiboth B."/>
            <person name="Shapiro H."/>
            <person name="Sukno S."/>
            <person name="Tamayo-Ramos J.A."/>
            <person name="Tisch D."/>
            <person name="Wiest A."/>
            <person name="Wilkinson H.H."/>
            <person name="Zhang M."/>
            <person name="Coutinho P.M."/>
            <person name="Kenerley C.M."/>
            <person name="Monte E."/>
            <person name="Baker S.E."/>
            <person name="Grigoriev I.V."/>
        </authorList>
    </citation>
    <scope>NUCLEOTIDE SEQUENCE [LARGE SCALE GENOMIC DNA]</scope>
    <source>
        <strain evidence="3">ATCC 20476 / IMI 206040</strain>
    </source>
</reference>
<feature type="region of interest" description="Disordered" evidence="1">
    <location>
        <begin position="147"/>
        <end position="167"/>
    </location>
</feature>
<keyword evidence="3" id="KW-1185">Reference proteome</keyword>
<comment type="caution">
    <text evidence="2">The sequence shown here is derived from an EMBL/GenBank/DDBJ whole genome shotgun (WGS) entry which is preliminary data.</text>
</comment>
<accession>G9P0Z7</accession>
<sequence length="238" mass="25991">MHGYRSHLPEVHAVHAGATDGGATDGGAIHASVKSPSLGAVSIADSDIRSRDAHPLTMQVHLSPSQNLETNGDPVGWESDHHARTALLQPGPGSWSSPRVLTTQTQIISLVTLQLPGRGRFKPARAWQLLRLVLLLAHRAAAGINMPKHAKTARDPSPSTSAEKKKGTLRQLELLRTYSRYSLLAGPLVSELTRQRRPWITLLRQRGSDLAWETRERGFPLLGPVSWVKDATAYLIKS</sequence>
<organism evidence="2 3">
    <name type="scientific">Hypocrea atroviridis (strain ATCC 20476 / IMI 206040)</name>
    <name type="common">Trichoderma atroviride</name>
    <dbReference type="NCBI Taxonomy" id="452589"/>
    <lineage>
        <taxon>Eukaryota</taxon>
        <taxon>Fungi</taxon>
        <taxon>Dikarya</taxon>
        <taxon>Ascomycota</taxon>
        <taxon>Pezizomycotina</taxon>
        <taxon>Sordariomycetes</taxon>
        <taxon>Hypocreomycetidae</taxon>
        <taxon>Hypocreales</taxon>
        <taxon>Hypocreaceae</taxon>
        <taxon>Trichoderma</taxon>
    </lineage>
</organism>
<dbReference type="AlphaFoldDB" id="G9P0Z7"/>
<evidence type="ECO:0000313" key="3">
    <source>
        <dbReference type="Proteomes" id="UP000005426"/>
    </source>
</evidence>
<dbReference type="HOGENOM" id="CLU_1165963_0_0_1"/>